<evidence type="ECO:0000256" key="7">
    <source>
        <dbReference type="ARBA" id="ARBA00022840"/>
    </source>
</evidence>
<dbReference type="InterPro" id="IPR011545">
    <property type="entry name" value="DEAD/DEAH_box_helicase_dom"/>
</dbReference>
<accession>A0A839HH92</accession>
<reference evidence="18 19" key="1">
    <citation type="journal article" date="2020" name="Arch. Microbiol.">
        <title>The genome sequence of the giant phototrophic gammaproteobacterium Thiospirillum jenense gives insight into its physiological properties and phylogenetic relationships.</title>
        <authorList>
            <person name="Imhoff J.F."/>
            <person name="Meyer T.E."/>
            <person name="Kyndt J.A."/>
        </authorList>
    </citation>
    <scope>NUCLEOTIDE SEQUENCE [LARGE SCALE GENOMIC DNA]</scope>
    <source>
        <strain evidence="18 19">DSM 216</strain>
    </source>
</reference>
<dbReference type="InterPro" id="IPR004609">
    <property type="entry name" value="ATP-dep_DNA_helicase_RecG"/>
</dbReference>
<feature type="domain" description="Helicase C-terminal" evidence="17">
    <location>
        <begin position="494"/>
        <end position="640"/>
    </location>
</feature>
<dbReference type="SUPFAM" id="SSF52540">
    <property type="entry name" value="P-loop containing nucleoside triphosphate hydrolases"/>
    <property type="match status" value="2"/>
</dbReference>
<protein>
    <recommendedName>
        <fullName evidence="2 15">ATP-dependent DNA helicase RecG</fullName>
        <ecNumber evidence="13 15">5.6.2.4</ecNumber>
    </recommendedName>
</protein>
<dbReference type="EMBL" id="JABVCQ010000018">
    <property type="protein sequence ID" value="MBB1126428.1"/>
    <property type="molecule type" value="Genomic_DNA"/>
</dbReference>
<evidence type="ECO:0000256" key="2">
    <source>
        <dbReference type="ARBA" id="ARBA00017846"/>
    </source>
</evidence>
<dbReference type="PROSITE" id="PS51192">
    <property type="entry name" value="HELICASE_ATP_BIND_1"/>
    <property type="match status" value="1"/>
</dbReference>
<dbReference type="EC" id="5.6.2.4" evidence="13 15"/>
<gene>
    <name evidence="18" type="primary">recG</name>
    <name evidence="18" type="ORF">HUK38_09300</name>
</gene>
<evidence type="ECO:0000256" key="10">
    <source>
        <dbReference type="ARBA" id="ARBA00023204"/>
    </source>
</evidence>
<dbReference type="InterPro" id="IPR012340">
    <property type="entry name" value="NA-bd_OB-fold"/>
</dbReference>
<dbReference type="Proteomes" id="UP000548632">
    <property type="component" value="Unassembled WGS sequence"/>
</dbReference>
<dbReference type="Pfam" id="PF17191">
    <property type="entry name" value="RecG_wedge"/>
    <property type="match status" value="1"/>
</dbReference>
<dbReference type="FunFam" id="3.40.50.300:FF:000391">
    <property type="entry name" value="ATP-dependent DNA helicase RecG"/>
    <property type="match status" value="1"/>
</dbReference>
<dbReference type="InterPro" id="IPR047112">
    <property type="entry name" value="RecG/Mfd"/>
</dbReference>
<comment type="caution">
    <text evidence="18">The sequence shown here is derived from an EMBL/GenBank/DDBJ whole genome shotgun (WGS) entry which is preliminary data.</text>
</comment>
<evidence type="ECO:0000256" key="1">
    <source>
        <dbReference type="ARBA" id="ARBA00007504"/>
    </source>
</evidence>
<evidence type="ECO:0000256" key="8">
    <source>
        <dbReference type="ARBA" id="ARBA00023125"/>
    </source>
</evidence>
<organism evidence="18 19">
    <name type="scientific">Thiospirillum jenense</name>
    <dbReference type="NCBI Taxonomy" id="1653858"/>
    <lineage>
        <taxon>Bacteria</taxon>
        <taxon>Pseudomonadati</taxon>
        <taxon>Pseudomonadota</taxon>
        <taxon>Gammaproteobacteria</taxon>
        <taxon>Chromatiales</taxon>
        <taxon>Chromatiaceae</taxon>
        <taxon>Thiospirillum</taxon>
    </lineage>
</organism>
<keyword evidence="4 15" id="KW-0227">DNA damage</keyword>
<comment type="similarity">
    <text evidence="1 15">Belongs to the helicase family. RecG subfamily.</text>
</comment>
<dbReference type="Pfam" id="PF19833">
    <property type="entry name" value="RecG_dom3_C"/>
    <property type="match status" value="1"/>
</dbReference>
<keyword evidence="8" id="KW-0238">DNA-binding</keyword>
<keyword evidence="5 15" id="KW-0378">Hydrolase</keyword>
<dbReference type="RefSeq" id="WP_182584077.1">
    <property type="nucleotide sequence ID" value="NZ_JABVCQ010000018.1"/>
</dbReference>
<dbReference type="GO" id="GO:0016787">
    <property type="term" value="F:hydrolase activity"/>
    <property type="evidence" value="ECO:0007669"/>
    <property type="project" value="UniProtKB-KW"/>
</dbReference>
<feature type="domain" description="Helicase ATP-binding" evidence="16">
    <location>
        <begin position="296"/>
        <end position="461"/>
    </location>
</feature>
<name>A0A839HH92_9GAMM</name>
<keyword evidence="3 15" id="KW-0547">Nucleotide-binding</keyword>
<proteinExistence type="inferred from homology"/>
<dbReference type="InterPro" id="IPR027417">
    <property type="entry name" value="P-loop_NTPase"/>
</dbReference>
<evidence type="ECO:0000256" key="9">
    <source>
        <dbReference type="ARBA" id="ARBA00023172"/>
    </source>
</evidence>
<dbReference type="GO" id="GO:0006310">
    <property type="term" value="P:DNA recombination"/>
    <property type="evidence" value="ECO:0007669"/>
    <property type="project" value="UniProtKB-UniRule"/>
</dbReference>
<dbReference type="InterPro" id="IPR001650">
    <property type="entry name" value="Helicase_C-like"/>
</dbReference>
<evidence type="ECO:0000256" key="6">
    <source>
        <dbReference type="ARBA" id="ARBA00022806"/>
    </source>
</evidence>
<evidence type="ECO:0000256" key="4">
    <source>
        <dbReference type="ARBA" id="ARBA00022763"/>
    </source>
</evidence>
<dbReference type="CDD" id="cd17992">
    <property type="entry name" value="DEXHc_RecG"/>
    <property type="match status" value="1"/>
</dbReference>
<dbReference type="Gene3D" id="3.40.50.300">
    <property type="entry name" value="P-loop containing nucleotide triphosphate hydrolases"/>
    <property type="match status" value="2"/>
</dbReference>
<evidence type="ECO:0000256" key="5">
    <source>
        <dbReference type="ARBA" id="ARBA00022801"/>
    </source>
</evidence>
<evidence type="ECO:0000256" key="3">
    <source>
        <dbReference type="ARBA" id="ARBA00022741"/>
    </source>
</evidence>
<evidence type="ECO:0000259" key="16">
    <source>
        <dbReference type="PROSITE" id="PS51192"/>
    </source>
</evidence>
<comment type="function">
    <text evidence="15">Plays a critical role in recombination and DNA repair. Helps process Holliday junction intermediates to mature products by catalyzing branch migration. Has replication fork regression activity, unwinds stalled or blocked replication forks to make a HJ that can be resolved. Has a DNA unwinding activity characteristic of a DNA helicase with 3'-5' polarity.</text>
</comment>
<dbReference type="SUPFAM" id="SSF50249">
    <property type="entry name" value="Nucleic acid-binding proteins"/>
    <property type="match status" value="1"/>
</dbReference>
<dbReference type="NCBIfam" id="NF008168">
    <property type="entry name" value="PRK10917.2-2"/>
    <property type="match status" value="1"/>
</dbReference>
<dbReference type="GO" id="GO:0043138">
    <property type="term" value="F:3'-5' DNA helicase activity"/>
    <property type="evidence" value="ECO:0007669"/>
    <property type="project" value="UniProtKB-EC"/>
</dbReference>
<dbReference type="Gene3D" id="1.10.150.20">
    <property type="entry name" value="5' to 3' exonuclease, C-terminal subdomain"/>
    <property type="match status" value="1"/>
</dbReference>
<keyword evidence="19" id="KW-1185">Reference proteome</keyword>
<dbReference type="InterPro" id="IPR014001">
    <property type="entry name" value="Helicase_ATP-bd"/>
</dbReference>
<dbReference type="AlphaFoldDB" id="A0A839HH92"/>
<sequence length="708" mass="78621">MSYATQSLTNRTALEELSVKTLPGVGEQVATRLARIGIATVFDLLLHLPIRYQDRTRAHCIADLRVGQEVVVEGTIMSVAFSHGKRRSLKVTLCDDSGGLLILRFFHFSSAQIHQFTRGNQLRCYGEARQGPYDLEMIHPECDFYPQFDPITTATTLTPVYPSTAGITQLIWRHLTKQALAVLISADDLLPEFIPPEQLTKLSLPTLVEAFCLLHYPPATIDIDALIKRHHPAFQRIVLEELLAKQLALQQLRTCRNHFSATALIGNGHLRKQLRAGLGFTLTAAQERVINELTCDLVQTQPMMRLLQGDVGSGKTIVAVLAALQAIEAGYQAALMAPTELLAEQHLSHLRRWLNPLGLQPISLSSRHKGAERRHILTRIRNENTAIIVGTHALFQEAVQFAALGLVIIDEQHRFGVQQRLLLRAKGEAHGRIPHQLIMTATPIPRSLAMVAYADLELSVIDELPTGRQPITTVAVPDQRRAEVIERVRAACAQGRQAYWVCTLIEESDVLQCQAAEVTAANLIGQLPELRIGFIHGRMKAIEREPVMSAFIAGELDLLVATTVIEVGVDVANASLIIIENPERLGLAQLHQLRGRVGRGHAASFCLLLYRPPLTAAAAERLNILRQECSGFQIADADLRLRGAGEVLGTRQAGMTIWRLVDPLRDAPLVPAARLLADWIIERHQELINPLMRRWLNQEEVHHFLTVA</sequence>
<dbReference type="GO" id="GO:0005524">
    <property type="term" value="F:ATP binding"/>
    <property type="evidence" value="ECO:0007669"/>
    <property type="project" value="UniProtKB-KW"/>
</dbReference>
<evidence type="ECO:0000256" key="12">
    <source>
        <dbReference type="ARBA" id="ARBA00034617"/>
    </source>
</evidence>
<dbReference type="NCBIfam" id="NF008163">
    <property type="entry name" value="PRK10917.1-1"/>
    <property type="match status" value="1"/>
</dbReference>
<evidence type="ECO:0000313" key="19">
    <source>
        <dbReference type="Proteomes" id="UP000548632"/>
    </source>
</evidence>
<keyword evidence="7 15" id="KW-0067">ATP-binding</keyword>
<evidence type="ECO:0000259" key="17">
    <source>
        <dbReference type="PROSITE" id="PS51194"/>
    </source>
</evidence>
<dbReference type="PROSITE" id="PS51194">
    <property type="entry name" value="HELICASE_CTER"/>
    <property type="match status" value="1"/>
</dbReference>
<dbReference type="PANTHER" id="PTHR47964">
    <property type="entry name" value="ATP-DEPENDENT DNA HELICASE HOMOLOG RECG, CHLOROPLASTIC"/>
    <property type="match status" value="1"/>
</dbReference>
<dbReference type="InterPro" id="IPR045562">
    <property type="entry name" value="RecG_dom3_C"/>
</dbReference>
<dbReference type="Pfam" id="PF00270">
    <property type="entry name" value="DEAD"/>
    <property type="match status" value="1"/>
</dbReference>
<comment type="catalytic activity">
    <reaction evidence="12 15">
        <text>Couples ATP hydrolysis with the unwinding of duplex DNA by translocating in the 3'-5' direction.</text>
        <dbReference type="EC" id="5.6.2.4"/>
    </reaction>
</comment>
<dbReference type="GO" id="GO:0006281">
    <property type="term" value="P:DNA repair"/>
    <property type="evidence" value="ECO:0007669"/>
    <property type="project" value="UniProtKB-UniRule"/>
</dbReference>
<dbReference type="GO" id="GO:0003677">
    <property type="term" value="F:DNA binding"/>
    <property type="evidence" value="ECO:0007669"/>
    <property type="project" value="UniProtKB-KW"/>
</dbReference>
<evidence type="ECO:0000256" key="11">
    <source>
        <dbReference type="ARBA" id="ARBA00023235"/>
    </source>
</evidence>
<dbReference type="SMART" id="SM00487">
    <property type="entry name" value="DEXDc"/>
    <property type="match status" value="1"/>
</dbReference>
<dbReference type="InterPro" id="IPR033454">
    <property type="entry name" value="RecG_wedge"/>
</dbReference>
<dbReference type="CDD" id="cd04488">
    <property type="entry name" value="RecG_wedge_OBF"/>
    <property type="match status" value="1"/>
</dbReference>
<dbReference type="NCBIfam" id="TIGR00643">
    <property type="entry name" value="recG"/>
    <property type="match status" value="1"/>
</dbReference>
<dbReference type="SMART" id="SM00490">
    <property type="entry name" value="HELICc"/>
    <property type="match status" value="1"/>
</dbReference>
<keyword evidence="11" id="KW-0413">Isomerase</keyword>
<keyword evidence="6 15" id="KW-0347">Helicase</keyword>
<evidence type="ECO:0000256" key="15">
    <source>
        <dbReference type="RuleBase" id="RU363016"/>
    </source>
</evidence>
<evidence type="ECO:0000256" key="13">
    <source>
        <dbReference type="ARBA" id="ARBA00034808"/>
    </source>
</evidence>
<evidence type="ECO:0000256" key="14">
    <source>
        <dbReference type="ARBA" id="ARBA00048988"/>
    </source>
</evidence>
<evidence type="ECO:0000313" key="18">
    <source>
        <dbReference type="EMBL" id="MBB1126428.1"/>
    </source>
</evidence>
<comment type="catalytic activity">
    <reaction evidence="14 15">
        <text>ATP + H2O = ADP + phosphate + H(+)</text>
        <dbReference type="Rhea" id="RHEA:13065"/>
        <dbReference type="ChEBI" id="CHEBI:15377"/>
        <dbReference type="ChEBI" id="CHEBI:15378"/>
        <dbReference type="ChEBI" id="CHEBI:30616"/>
        <dbReference type="ChEBI" id="CHEBI:43474"/>
        <dbReference type="ChEBI" id="CHEBI:456216"/>
        <dbReference type="EC" id="5.6.2.4"/>
    </reaction>
</comment>
<dbReference type="PANTHER" id="PTHR47964:SF1">
    <property type="entry name" value="ATP-DEPENDENT DNA HELICASE HOMOLOG RECG, CHLOROPLASTIC"/>
    <property type="match status" value="1"/>
</dbReference>
<keyword evidence="9 15" id="KW-0233">DNA recombination</keyword>
<dbReference type="Pfam" id="PF00271">
    <property type="entry name" value="Helicase_C"/>
    <property type="match status" value="1"/>
</dbReference>
<keyword evidence="10 15" id="KW-0234">DNA repair</keyword>
<dbReference type="Gene3D" id="2.40.50.140">
    <property type="entry name" value="Nucleic acid-binding proteins"/>
    <property type="match status" value="1"/>
</dbReference>